<dbReference type="InterPro" id="IPR044651">
    <property type="entry name" value="OTSB-like"/>
</dbReference>
<dbReference type="Gene3D" id="3.30.70.1020">
    <property type="entry name" value="Trehalose-6-phosphate phosphatase related protein, domain 2"/>
    <property type="match status" value="1"/>
</dbReference>
<dbReference type="PANTHER" id="PTHR43768:SF3">
    <property type="entry name" value="TREHALOSE 6-PHOSPHATE PHOSPHATASE"/>
    <property type="match status" value="1"/>
</dbReference>
<evidence type="ECO:0000256" key="1">
    <source>
        <dbReference type="ARBA" id="ARBA00000500"/>
    </source>
</evidence>
<comment type="similarity">
    <text evidence="3 5">Belongs to the trehalose phosphatase family.</text>
</comment>
<dbReference type="EC" id="3.1.3.12" evidence="5"/>
<dbReference type="InterPro" id="IPR006379">
    <property type="entry name" value="HAD-SF_hydro_IIB"/>
</dbReference>
<dbReference type="SUPFAM" id="SSF56784">
    <property type="entry name" value="HAD-like"/>
    <property type="match status" value="1"/>
</dbReference>
<accession>A0ABM3UUQ8</accession>
<dbReference type="InterPro" id="IPR023214">
    <property type="entry name" value="HAD_sf"/>
</dbReference>
<sequence>MFLLVFITFVLFRVCKFCKVKIKLFYLPKMSSRIITLAQLTPKMMMNKRVISSLLLLPLWSNLVLAQRPTSTLSPQPSQTGASQLKLQLPLSAESISRNFTTKMPEKRIAPTIESAADFELKLPGFLNKNKTLALLLDYDGTLAPIADNPKKTVMPIATEVILNKLAKHPNVFLAVISGRGIRDVQGRVGINGIMYAGNHGIEIESEDGSRHDYQLPVEVQENYTHLVKELRANVEKNNAWVEDKRVSLTYHYRDTPVDIKESQKQVAIKIIEAHGFRANQAHEAIEAKPPVNWHKGEAARFILKHKFGENWADEIKVIFAGDDTTDEDAMRLLQGLGKSFRISTDPEIQTFADFRLARQDLVSDLLKWISDAYGV</sequence>
<dbReference type="Proteomes" id="UP001652621">
    <property type="component" value="Unplaced"/>
</dbReference>
<reference evidence="7" key="1">
    <citation type="submission" date="2025-08" db="UniProtKB">
        <authorList>
            <consortium name="RefSeq"/>
        </authorList>
    </citation>
    <scope>IDENTIFICATION</scope>
    <source>
        <strain evidence="7">Aabys</strain>
        <tissue evidence="7">Whole body</tissue>
    </source>
</reference>
<dbReference type="CDD" id="cd01627">
    <property type="entry name" value="HAD_TPP"/>
    <property type="match status" value="1"/>
</dbReference>
<gene>
    <name evidence="7" type="primary">LOC101888519</name>
</gene>
<evidence type="ECO:0000313" key="6">
    <source>
        <dbReference type="Proteomes" id="UP001652621"/>
    </source>
</evidence>
<comment type="catalytic activity">
    <reaction evidence="1 5">
        <text>alpha,alpha-trehalose 6-phosphate + H2O = alpha,alpha-trehalose + phosphate</text>
        <dbReference type="Rhea" id="RHEA:23420"/>
        <dbReference type="ChEBI" id="CHEBI:15377"/>
        <dbReference type="ChEBI" id="CHEBI:16551"/>
        <dbReference type="ChEBI" id="CHEBI:43474"/>
        <dbReference type="ChEBI" id="CHEBI:58429"/>
        <dbReference type="EC" id="3.1.3.12"/>
    </reaction>
</comment>
<name>A0ABM3UUQ8_MUSDO</name>
<keyword evidence="4 5" id="KW-0378">Hydrolase</keyword>
<comment type="pathway">
    <text evidence="2 5">Glycan biosynthesis; trehalose biosynthesis.</text>
</comment>
<comment type="function">
    <text evidence="5">Removes the phosphate from trehalose 6-phosphate to produce free trehalose.</text>
</comment>
<proteinExistence type="inferred from homology"/>
<evidence type="ECO:0000256" key="3">
    <source>
        <dbReference type="ARBA" id="ARBA00008770"/>
    </source>
</evidence>
<evidence type="ECO:0000256" key="2">
    <source>
        <dbReference type="ARBA" id="ARBA00005199"/>
    </source>
</evidence>
<dbReference type="InterPro" id="IPR003337">
    <property type="entry name" value="Trehalose_PPase"/>
</dbReference>
<protein>
    <recommendedName>
        <fullName evidence="5">Trehalose 6-phosphate phosphatase</fullName>
        <ecNumber evidence="5">3.1.3.12</ecNumber>
    </recommendedName>
</protein>
<dbReference type="InterPro" id="IPR036412">
    <property type="entry name" value="HAD-like_sf"/>
</dbReference>
<keyword evidence="6" id="KW-1185">Reference proteome</keyword>
<evidence type="ECO:0000313" key="7">
    <source>
        <dbReference type="RefSeq" id="XP_058977269.1"/>
    </source>
</evidence>
<comment type="cofactor">
    <cofactor evidence="5">
        <name>a divalent metal cation</name>
        <dbReference type="ChEBI" id="CHEBI:60240"/>
    </cofactor>
</comment>
<dbReference type="Pfam" id="PF02358">
    <property type="entry name" value="Trehalose_PPase"/>
    <property type="match status" value="1"/>
</dbReference>
<dbReference type="RefSeq" id="XP_058977269.1">
    <property type="nucleotide sequence ID" value="XM_059121286.1"/>
</dbReference>
<dbReference type="NCBIfam" id="TIGR00685">
    <property type="entry name" value="T6PP"/>
    <property type="match status" value="1"/>
</dbReference>
<organism evidence="6 7">
    <name type="scientific">Musca domestica</name>
    <name type="common">House fly</name>
    <dbReference type="NCBI Taxonomy" id="7370"/>
    <lineage>
        <taxon>Eukaryota</taxon>
        <taxon>Metazoa</taxon>
        <taxon>Ecdysozoa</taxon>
        <taxon>Arthropoda</taxon>
        <taxon>Hexapoda</taxon>
        <taxon>Insecta</taxon>
        <taxon>Pterygota</taxon>
        <taxon>Neoptera</taxon>
        <taxon>Endopterygota</taxon>
        <taxon>Diptera</taxon>
        <taxon>Brachycera</taxon>
        <taxon>Muscomorpha</taxon>
        <taxon>Muscoidea</taxon>
        <taxon>Muscidae</taxon>
        <taxon>Musca</taxon>
    </lineage>
</organism>
<dbReference type="GeneID" id="101888519"/>
<dbReference type="PANTHER" id="PTHR43768">
    <property type="entry name" value="TREHALOSE 6-PHOSPHATE PHOSPHATASE"/>
    <property type="match status" value="1"/>
</dbReference>
<evidence type="ECO:0000256" key="5">
    <source>
        <dbReference type="RuleBase" id="RU361117"/>
    </source>
</evidence>
<dbReference type="Gene3D" id="3.40.50.1000">
    <property type="entry name" value="HAD superfamily/HAD-like"/>
    <property type="match status" value="1"/>
</dbReference>
<evidence type="ECO:0000256" key="4">
    <source>
        <dbReference type="ARBA" id="ARBA00022801"/>
    </source>
</evidence>
<dbReference type="NCBIfam" id="TIGR01484">
    <property type="entry name" value="HAD-SF-IIB"/>
    <property type="match status" value="1"/>
</dbReference>